<dbReference type="GO" id="GO:0003735">
    <property type="term" value="F:structural constituent of ribosome"/>
    <property type="evidence" value="ECO:0007669"/>
    <property type="project" value="InterPro"/>
</dbReference>
<comment type="similarity">
    <text evidence="1">Belongs to the eukaryotic ribosomal protein eL39 family.</text>
</comment>
<dbReference type="SUPFAM" id="SSF48662">
    <property type="entry name" value="Ribosomal protein L39e"/>
    <property type="match status" value="1"/>
</dbReference>
<evidence type="ECO:0000313" key="7">
    <source>
        <dbReference type="Proteomes" id="UP000094565"/>
    </source>
</evidence>
<keyword evidence="3" id="KW-0687">Ribonucleoprotein</keyword>
<evidence type="ECO:0000256" key="3">
    <source>
        <dbReference type="ARBA" id="ARBA00023274"/>
    </source>
</evidence>
<evidence type="ECO:0000256" key="5">
    <source>
        <dbReference type="ARBA" id="ARBA00035339"/>
    </source>
</evidence>
<keyword evidence="2" id="KW-0689">Ribosomal protein</keyword>
<dbReference type="PANTHER" id="PTHR19970:SF0">
    <property type="entry name" value="LARGE RIBOSOMAL SUBUNIT PROTEIN EL39"/>
    <property type="match status" value="1"/>
</dbReference>
<dbReference type="FunFam" id="1.10.1620.10:FF:000001">
    <property type="entry name" value="60S ribosomal protein-like L39"/>
    <property type="match status" value="1"/>
</dbReference>
<sequence length="102" mass="12287">MSHDLTLRHTYPPYSFSSVLRCDCRAHYPVFSSVTLVRKKNFFFNLPDHTKMPSLKTFKTKQKLGKAQKQNRPLPQWVRLRTNNKNRYNAKRRHWKRTKLGI</sequence>
<proteinExistence type="inferred from homology"/>
<reference evidence="6 7" key="1">
    <citation type="submission" date="2016-02" db="EMBL/GenBank/DDBJ databases">
        <title>Comparative genomic and transcriptomic foundation for Pichia pastoris.</title>
        <authorList>
            <person name="Love K.R."/>
            <person name="Shah K.A."/>
            <person name="Whittaker C.A."/>
            <person name="Wu J."/>
            <person name="Bartlett M.C."/>
            <person name="Ma D."/>
            <person name="Leeson R.L."/>
            <person name="Priest M."/>
            <person name="Young S.K."/>
            <person name="Love J.C."/>
        </authorList>
    </citation>
    <scope>NUCLEOTIDE SEQUENCE [LARGE SCALE GENOMIC DNA]</scope>
    <source>
        <strain evidence="6 7">ATCC 28485</strain>
    </source>
</reference>
<organism evidence="6 7">
    <name type="scientific">Komagataella pastoris</name>
    <name type="common">Yeast</name>
    <name type="synonym">Pichia pastoris</name>
    <dbReference type="NCBI Taxonomy" id="4922"/>
    <lineage>
        <taxon>Eukaryota</taxon>
        <taxon>Fungi</taxon>
        <taxon>Dikarya</taxon>
        <taxon>Ascomycota</taxon>
        <taxon>Saccharomycotina</taxon>
        <taxon>Pichiomycetes</taxon>
        <taxon>Pichiales</taxon>
        <taxon>Pichiaceae</taxon>
        <taxon>Komagataella</taxon>
    </lineage>
</organism>
<dbReference type="AlphaFoldDB" id="A0A1B2JCG2"/>
<dbReference type="InterPro" id="IPR023626">
    <property type="entry name" value="Ribosomal_eL39_dom_sf"/>
</dbReference>
<dbReference type="OrthoDB" id="6332053at2759"/>
<evidence type="ECO:0000313" key="6">
    <source>
        <dbReference type="EMBL" id="ANZ75733.1"/>
    </source>
</evidence>
<dbReference type="EMBL" id="CP014585">
    <property type="protein sequence ID" value="ANZ75733.1"/>
    <property type="molecule type" value="Genomic_DNA"/>
</dbReference>
<keyword evidence="7" id="KW-1185">Reference proteome</keyword>
<dbReference type="Proteomes" id="UP000094565">
    <property type="component" value="Chromosome 2"/>
</dbReference>
<accession>A0A1B2JCG2</accession>
<evidence type="ECO:0000256" key="4">
    <source>
        <dbReference type="ARBA" id="ARBA00035234"/>
    </source>
</evidence>
<gene>
    <name evidence="6" type="ORF">ATY40_BA7502692</name>
</gene>
<dbReference type="PANTHER" id="PTHR19970">
    <property type="entry name" value="RIBOSOMAL PROTEIN L39E"/>
    <property type="match status" value="1"/>
</dbReference>
<protein>
    <recommendedName>
        <fullName evidence="4">Large ribosomal subunit protein eL39</fullName>
    </recommendedName>
    <alternativeName>
        <fullName evidence="5">60S ribosomal protein L39</fullName>
    </alternativeName>
</protein>
<evidence type="ECO:0000256" key="1">
    <source>
        <dbReference type="ARBA" id="ARBA00009339"/>
    </source>
</evidence>
<evidence type="ECO:0000256" key="2">
    <source>
        <dbReference type="ARBA" id="ARBA00022980"/>
    </source>
</evidence>
<dbReference type="Pfam" id="PF00832">
    <property type="entry name" value="Ribosomal_L39"/>
    <property type="match status" value="1"/>
</dbReference>
<dbReference type="GO" id="GO:0022625">
    <property type="term" value="C:cytosolic large ribosomal subunit"/>
    <property type="evidence" value="ECO:0007669"/>
    <property type="project" value="TreeGrafter"/>
</dbReference>
<dbReference type="InterPro" id="IPR000077">
    <property type="entry name" value="Ribosomal_eL39"/>
</dbReference>
<name>A0A1B2JCG2_PICPA</name>
<dbReference type="GO" id="GO:0006412">
    <property type="term" value="P:translation"/>
    <property type="evidence" value="ECO:0007669"/>
    <property type="project" value="InterPro"/>
</dbReference>
<dbReference type="Gene3D" id="1.10.1620.10">
    <property type="entry name" value="Ribosomal protein L39e"/>
    <property type="match status" value="1"/>
</dbReference>